<comment type="similarity">
    <text evidence="7">Belongs to the binding-protein-dependent transport system permease family.</text>
</comment>
<feature type="domain" description="ABC transmembrane type-1" evidence="8">
    <location>
        <begin position="15"/>
        <end position="209"/>
    </location>
</feature>
<dbReference type="RefSeq" id="WP_307356415.1">
    <property type="nucleotide sequence ID" value="NZ_BAAACJ010000007.1"/>
</dbReference>
<dbReference type="Gene3D" id="1.10.3720.10">
    <property type="entry name" value="MetI-like"/>
    <property type="match status" value="1"/>
</dbReference>
<evidence type="ECO:0000256" key="1">
    <source>
        <dbReference type="ARBA" id="ARBA00004651"/>
    </source>
</evidence>
<comment type="subcellular location">
    <subcellularLocation>
        <location evidence="1 7">Cell membrane</location>
        <topology evidence="1 7">Multi-pass membrane protein</topology>
    </subcellularLocation>
</comment>
<keyword evidence="3" id="KW-1003">Cell membrane</keyword>
<dbReference type="PANTHER" id="PTHR30450">
    <property type="entry name" value="ABC TRANSPORTER PERMEASE"/>
    <property type="match status" value="1"/>
</dbReference>
<evidence type="ECO:0000313" key="10">
    <source>
        <dbReference type="Proteomes" id="UP001224418"/>
    </source>
</evidence>
<dbReference type="Pfam" id="PF00528">
    <property type="entry name" value="BPD_transp_1"/>
    <property type="match status" value="1"/>
</dbReference>
<dbReference type="InterPro" id="IPR035906">
    <property type="entry name" value="MetI-like_sf"/>
</dbReference>
<reference evidence="9 10" key="1">
    <citation type="submission" date="2023-07" db="EMBL/GenBank/DDBJ databases">
        <title>Genomic Encyclopedia of Type Strains, Phase IV (KMG-IV): sequencing the most valuable type-strain genomes for metagenomic binning, comparative biology and taxonomic classification.</title>
        <authorList>
            <person name="Goeker M."/>
        </authorList>
    </citation>
    <scope>NUCLEOTIDE SEQUENCE [LARGE SCALE GENOMIC DNA]</scope>
    <source>
        <strain evidence="9 10">DSM 1400</strain>
    </source>
</reference>
<proteinExistence type="inferred from homology"/>
<comment type="caution">
    <text evidence="9">The sequence shown here is derived from an EMBL/GenBank/DDBJ whole genome shotgun (WGS) entry which is preliminary data.</text>
</comment>
<dbReference type="PROSITE" id="PS50928">
    <property type="entry name" value="ABC_TM1"/>
    <property type="match status" value="1"/>
</dbReference>
<accession>A0ABU0JTL1</accession>
<evidence type="ECO:0000256" key="5">
    <source>
        <dbReference type="ARBA" id="ARBA00022989"/>
    </source>
</evidence>
<dbReference type="PANTHER" id="PTHR30450:SF1">
    <property type="entry name" value="D-METHIONINE TRANSPORT SYSTEM PERMEASE PROTEIN METI-RELATED"/>
    <property type="match status" value="1"/>
</dbReference>
<feature type="transmembrane region" description="Helical" evidence="7">
    <location>
        <begin position="190"/>
        <end position="212"/>
    </location>
</feature>
<feature type="transmembrane region" description="Helical" evidence="7">
    <location>
        <begin position="86"/>
        <end position="107"/>
    </location>
</feature>
<dbReference type="CDD" id="cd06261">
    <property type="entry name" value="TM_PBP2"/>
    <property type="match status" value="1"/>
</dbReference>
<protein>
    <submittedName>
        <fullName evidence="9">D-methionine transport system permease protein</fullName>
    </submittedName>
</protein>
<keyword evidence="6 7" id="KW-0472">Membrane</keyword>
<evidence type="ECO:0000313" key="9">
    <source>
        <dbReference type="EMBL" id="MDQ0480433.1"/>
    </source>
</evidence>
<keyword evidence="5 7" id="KW-1133">Transmembrane helix</keyword>
<dbReference type="InterPro" id="IPR000515">
    <property type="entry name" value="MetI-like"/>
</dbReference>
<evidence type="ECO:0000259" key="8">
    <source>
        <dbReference type="PROSITE" id="PS50928"/>
    </source>
</evidence>
<keyword evidence="10" id="KW-1185">Reference proteome</keyword>
<dbReference type="SUPFAM" id="SSF161098">
    <property type="entry name" value="MetI-like"/>
    <property type="match status" value="1"/>
</dbReference>
<dbReference type="NCBIfam" id="NF008049">
    <property type="entry name" value="PRK10782.1"/>
    <property type="match status" value="1"/>
</dbReference>
<organism evidence="9 10">
    <name type="scientific">Hathewaya limosa</name>
    <name type="common">Clostridium limosum</name>
    <dbReference type="NCBI Taxonomy" id="1536"/>
    <lineage>
        <taxon>Bacteria</taxon>
        <taxon>Bacillati</taxon>
        <taxon>Bacillota</taxon>
        <taxon>Clostridia</taxon>
        <taxon>Eubacteriales</taxon>
        <taxon>Clostridiaceae</taxon>
        <taxon>Hathewaya</taxon>
    </lineage>
</organism>
<evidence type="ECO:0000256" key="3">
    <source>
        <dbReference type="ARBA" id="ARBA00022475"/>
    </source>
</evidence>
<keyword evidence="4 7" id="KW-0812">Transmembrane</keyword>
<dbReference type="Proteomes" id="UP001224418">
    <property type="component" value="Unassembled WGS sequence"/>
</dbReference>
<feature type="transmembrane region" description="Helical" evidence="7">
    <location>
        <begin position="20"/>
        <end position="40"/>
    </location>
</feature>
<feature type="transmembrane region" description="Helical" evidence="7">
    <location>
        <begin position="61"/>
        <end position="80"/>
    </location>
</feature>
<evidence type="ECO:0000256" key="7">
    <source>
        <dbReference type="RuleBase" id="RU363032"/>
    </source>
</evidence>
<keyword evidence="2 7" id="KW-0813">Transport</keyword>
<evidence type="ECO:0000256" key="4">
    <source>
        <dbReference type="ARBA" id="ARBA00022692"/>
    </source>
</evidence>
<feature type="transmembrane region" description="Helical" evidence="7">
    <location>
        <begin position="148"/>
        <end position="170"/>
    </location>
</feature>
<evidence type="ECO:0000256" key="2">
    <source>
        <dbReference type="ARBA" id="ARBA00022448"/>
    </source>
</evidence>
<dbReference type="EMBL" id="JAUSWN010000019">
    <property type="protein sequence ID" value="MDQ0480433.1"/>
    <property type="molecule type" value="Genomic_DNA"/>
</dbReference>
<gene>
    <name evidence="9" type="ORF">QOZ93_002181</name>
</gene>
<evidence type="ECO:0000256" key="6">
    <source>
        <dbReference type="ARBA" id="ARBA00023136"/>
    </source>
</evidence>
<sequence length="219" mass="23840">MKNILEILYSIPKPLLQTLYMVSISTLFSLILGLPLGIILRVTSKGHILENSRINKILDTIVNIFRSVPFIILIVALFPISKILVGTTIGSTAAIVPLSIAATPFVARIIDTSLGEVPYGLIEAALSMGANNFEIIFKVMLKEALPSLISGITLTIINIIGYSAMAGAIGGEGIGDYAIREGYMRYNNEIILITIVVLIILVQIIQSTGNYFTKKFDKR</sequence>
<dbReference type="InterPro" id="IPR051322">
    <property type="entry name" value="AA_ABC_Transporter_Permease"/>
</dbReference>
<name>A0ABU0JTL1_HATLI</name>